<name>A0A1Y3PLL7_9BACI</name>
<gene>
    <name evidence="5" type="ORF">BAA01_11010</name>
</gene>
<evidence type="ECO:0000256" key="2">
    <source>
        <dbReference type="ARBA" id="ARBA00022741"/>
    </source>
</evidence>
<dbReference type="AlphaFoldDB" id="A0A1Y3PLL7"/>
<reference evidence="6" key="1">
    <citation type="submission" date="2016-06" db="EMBL/GenBank/DDBJ databases">
        <authorList>
            <person name="Nascimento L."/>
            <person name="Pereira R.V."/>
            <person name="Martins L.F."/>
            <person name="Quaggio R.B."/>
            <person name="Silva A.M."/>
            <person name="Setubal J.C."/>
        </authorList>
    </citation>
    <scope>NUCLEOTIDE SEQUENCE [LARGE SCALE GENOMIC DNA]</scope>
</reference>
<dbReference type="Pfam" id="PF12399">
    <property type="entry name" value="BCA_ABC_TP_C"/>
    <property type="match status" value="1"/>
</dbReference>
<organism evidence="5 6">
    <name type="scientific">Bacillus thermozeamaize</name>
    <dbReference type="NCBI Taxonomy" id="230954"/>
    <lineage>
        <taxon>Bacteria</taxon>
        <taxon>Bacillati</taxon>
        <taxon>Bacillota</taxon>
        <taxon>Bacilli</taxon>
        <taxon>Bacillales</taxon>
        <taxon>Bacillaceae</taxon>
        <taxon>Bacillus</taxon>
    </lineage>
</organism>
<keyword evidence="3" id="KW-0067">ATP-binding</keyword>
<dbReference type="GO" id="GO:0005886">
    <property type="term" value="C:plasma membrane"/>
    <property type="evidence" value="ECO:0007669"/>
    <property type="project" value="TreeGrafter"/>
</dbReference>
<keyword evidence="1" id="KW-0813">Transport</keyword>
<accession>A0A1Y3PLL7</accession>
<evidence type="ECO:0000256" key="3">
    <source>
        <dbReference type="ARBA" id="ARBA00022840"/>
    </source>
</evidence>
<evidence type="ECO:0000259" key="4">
    <source>
        <dbReference type="PROSITE" id="PS50893"/>
    </source>
</evidence>
<dbReference type="CDD" id="cd03219">
    <property type="entry name" value="ABC_Mj1267_LivG_branched"/>
    <property type="match status" value="1"/>
</dbReference>
<keyword evidence="2" id="KW-0547">Nucleotide-binding</keyword>
<dbReference type="InterPro" id="IPR051120">
    <property type="entry name" value="ABC_AA/LPS_Transport"/>
</dbReference>
<feature type="domain" description="ABC transporter" evidence="4">
    <location>
        <begin position="4"/>
        <end position="235"/>
    </location>
</feature>
<evidence type="ECO:0000313" key="6">
    <source>
        <dbReference type="Proteomes" id="UP000196475"/>
    </source>
</evidence>
<dbReference type="InterPro" id="IPR032823">
    <property type="entry name" value="BCA_ABC_TP_C"/>
</dbReference>
<dbReference type="InterPro" id="IPR027417">
    <property type="entry name" value="P-loop_NTPase"/>
</dbReference>
<dbReference type="SUPFAM" id="SSF52540">
    <property type="entry name" value="P-loop containing nucleoside triphosphate hydrolases"/>
    <property type="match status" value="1"/>
</dbReference>
<dbReference type="Pfam" id="PF00005">
    <property type="entry name" value="ABC_tran"/>
    <property type="match status" value="1"/>
</dbReference>
<evidence type="ECO:0000256" key="1">
    <source>
        <dbReference type="ARBA" id="ARBA00022448"/>
    </source>
</evidence>
<dbReference type="Proteomes" id="UP000196475">
    <property type="component" value="Unassembled WGS sequence"/>
</dbReference>
<evidence type="ECO:0000313" key="5">
    <source>
        <dbReference type="EMBL" id="OUM87954.1"/>
    </source>
</evidence>
<dbReference type="Gene3D" id="3.40.50.300">
    <property type="entry name" value="P-loop containing nucleotide triphosphate hydrolases"/>
    <property type="match status" value="1"/>
</dbReference>
<dbReference type="PANTHER" id="PTHR45772">
    <property type="entry name" value="CONSERVED COMPONENT OF ABC TRANSPORTER FOR NATURAL AMINO ACIDS-RELATED"/>
    <property type="match status" value="1"/>
</dbReference>
<dbReference type="EMBL" id="LZRT01000067">
    <property type="protein sequence ID" value="OUM87954.1"/>
    <property type="molecule type" value="Genomic_DNA"/>
</dbReference>
<dbReference type="PROSITE" id="PS50893">
    <property type="entry name" value="ABC_TRANSPORTER_2"/>
    <property type="match status" value="1"/>
</dbReference>
<dbReference type="InterPro" id="IPR003593">
    <property type="entry name" value="AAA+_ATPase"/>
</dbReference>
<dbReference type="SMART" id="SM00382">
    <property type="entry name" value="AAA"/>
    <property type="match status" value="1"/>
</dbReference>
<dbReference type="GO" id="GO:0016887">
    <property type="term" value="F:ATP hydrolysis activity"/>
    <property type="evidence" value="ECO:0007669"/>
    <property type="project" value="InterPro"/>
</dbReference>
<dbReference type="InterPro" id="IPR003439">
    <property type="entry name" value="ABC_transporter-like_ATP-bd"/>
</dbReference>
<dbReference type="GO" id="GO:0005524">
    <property type="term" value="F:ATP binding"/>
    <property type="evidence" value="ECO:0007669"/>
    <property type="project" value="UniProtKB-KW"/>
</dbReference>
<proteinExistence type="predicted"/>
<comment type="caution">
    <text evidence="5">The sequence shown here is derived from an EMBL/GenBank/DDBJ whole genome shotgun (WGS) entry which is preliminary data.</text>
</comment>
<sequence length="241" mass="27018">MGFFQIQHLNKSFGNVKVADDISFSVEKGEFVGIIGPNGAGKTTLFHMITGIVTPTSGEIFFKDEKITGLPIYRIVQKGLSRTFQIPRPFKELTILDNIKVANPSRNKAESLADRAEQVLRQVGLWEQRDQLAGNLPQGDLRRLEVARALATSPELLLLDEPFAGLNTAEVQGLMQLCMKLHQEGLTIIIVEHKLKELMQMVQRVIAIDFGKLIADDTPEQVVKNERVLKAYLGDRRWDLA</sequence>
<protein>
    <recommendedName>
        <fullName evidence="4">ABC transporter domain-containing protein</fullName>
    </recommendedName>
</protein>